<reference evidence="1" key="1">
    <citation type="submission" date="2021-02" db="EMBL/GenBank/DDBJ databases">
        <title>Genome-Resolved Metagenomics of a Microbial Community Performing Photosynthetic Biological Nutrient Removal.</title>
        <authorList>
            <person name="Mcdaniel E.A."/>
        </authorList>
    </citation>
    <scope>NUCLEOTIDE SEQUENCE</scope>
    <source>
        <strain evidence="1">UWPOB_OBS1</strain>
    </source>
</reference>
<comment type="caution">
    <text evidence="1">The sequence shown here is derived from an EMBL/GenBank/DDBJ whole genome shotgun (WGS) entry which is preliminary data.</text>
</comment>
<name>A0A8J7TLI0_9BACT</name>
<proteinExistence type="predicted"/>
<dbReference type="EMBL" id="JAFLCK010000006">
    <property type="protein sequence ID" value="MBN8659961.1"/>
    <property type="molecule type" value="Genomic_DNA"/>
</dbReference>
<protein>
    <submittedName>
        <fullName evidence="1">Uncharacterized protein</fullName>
    </submittedName>
</protein>
<dbReference type="AlphaFoldDB" id="A0A8J7TLI0"/>
<accession>A0A8J7TLI0</accession>
<evidence type="ECO:0000313" key="1">
    <source>
        <dbReference type="EMBL" id="MBN8659961.1"/>
    </source>
</evidence>
<gene>
    <name evidence="1" type="ORF">J0M35_06330</name>
</gene>
<evidence type="ECO:0000313" key="2">
    <source>
        <dbReference type="Proteomes" id="UP000664277"/>
    </source>
</evidence>
<organism evidence="1 2">
    <name type="scientific">Candidatus Obscuribacter phosphatis</name>
    <dbReference type="NCBI Taxonomy" id="1906157"/>
    <lineage>
        <taxon>Bacteria</taxon>
        <taxon>Bacillati</taxon>
        <taxon>Candidatus Melainabacteria</taxon>
        <taxon>Candidatus Obscuribacterales</taxon>
        <taxon>Candidatus Obscuribacteraceae</taxon>
        <taxon>Candidatus Obscuribacter</taxon>
    </lineage>
</organism>
<sequence length="99" mass="10866">MATKAESFYADLLTAQIADAVTNDFGKAILRLPNQGRGSVHDDVDVYFSAIAMEQVNAIAAKHGINDPACLNEIFQLTRHNLIQGFRIGQNMKGKYQPS</sequence>
<dbReference type="Proteomes" id="UP000664277">
    <property type="component" value="Unassembled WGS sequence"/>
</dbReference>